<feature type="domain" description="Inner membrane protein YgaP-like transmembrane" evidence="2">
    <location>
        <begin position="35"/>
        <end position="96"/>
    </location>
</feature>
<feature type="transmembrane region" description="Helical" evidence="1">
    <location>
        <begin position="65"/>
        <end position="88"/>
    </location>
</feature>
<sequence length="97" mass="10375">MLRESPAGPTDFYHRQTGKNPLLCAFPNLPKEIKMKVNEGTIDRAVRVIAGLVLIGLAATHTVGAWGWIGVLPLVTGLVGICPAYAMLGMSTCPMKK</sequence>
<reference evidence="3 4" key="1">
    <citation type="submission" date="2016-02" db="EMBL/GenBank/DDBJ databases">
        <authorList>
            <person name="Wen L."/>
            <person name="He K."/>
            <person name="Yang H."/>
        </authorList>
    </citation>
    <scope>NUCLEOTIDE SEQUENCE [LARGE SCALE GENOMIC DNA]</scope>
    <source>
        <strain evidence="3">ShG14-8</strain>
    </source>
</reference>
<dbReference type="EMBL" id="LSLI01000073">
    <property type="protein sequence ID" value="KXS31470.1"/>
    <property type="molecule type" value="Genomic_DNA"/>
</dbReference>
<reference evidence="3 4" key="2">
    <citation type="submission" date="2016-03" db="EMBL/GenBank/DDBJ databases">
        <title>New uncultured bacterium of the family Gallionellaceae from acid mine drainage: description and reconstruction of genome based on metagenomic analysis of microbial community.</title>
        <authorList>
            <person name="Kadnikov V."/>
            <person name="Ivasenko D."/>
            <person name="Beletsky A."/>
            <person name="Mardanov A."/>
            <person name="Danilova E."/>
            <person name="Pimenov N."/>
            <person name="Karnachuk O."/>
            <person name="Ravin N."/>
        </authorList>
    </citation>
    <scope>NUCLEOTIDE SEQUENCE [LARGE SCALE GENOMIC DNA]</scope>
    <source>
        <strain evidence="3">ShG14-8</strain>
    </source>
</reference>
<dbReference type="AlphaFoldDB" id="A0A139BR35"/>
<accession>A0A139BR35</accession>
<keyword evidence="1" id="KW-0812">Transmembrane</keyword>
<comment type="caution">
    <text evidence="3">The sequence shown here is derived from an EMBL/GenBank/DDBJ whole genome shotgun (WGS) entry which is preliminary data.</text>
</comment>
<gene>
    <name evidence="3" type="ORF">AWT59_2412</name>
</gene>
<evidence type="ECO:0000259" key="2">
    <source>
        <dbReference type="Pfam" id="PF11127"/>
    </source>
</evidence>
<organism evidence="3 4">
    <name type="scientific">Candidatus Gallionella acididurans</name>
    <dbReference type="NCBI Taxonomy" id="1796491"/>
    <lineage>
        <taxon>Bacteria</taxon>
        <taxon>Pseudomonadati</taxon>
        <taxon>Pseudomonadota</taxon>
        <taxon>Betaproteobacteria</taxon>
        <taxon>Nitrosomonadales</taxon>
        <taxon>Gallionellaceae</taxon>
        <taxon>Gallionella</taxon>
    </lineage>
</organism>
<evidence type="ECO:0000313" key="4">
    <source>
        <dbReference type="Proteomes" id="UP000070578"/>
    </source>
</evidence>
<name>A0A139BR35_9PROT</name>
<proteinExistence type="predicted"/>
<keyword evidence="1" id="KW-1133">Transmembrane helix</keyword>
<evidence type="ECO:0000313" key="3">
    <source>
        <dbReference type="EMBL" id="KXS31470.1"/>
    </source>
</evidence>
<dbReference type="Proteomes" id="UP000070578">
    <property type="component" value="Unassembled WGS sequence"/>
</dbReference>
<feature type="transmembrane region" description="Helical" evidence="1">
    <location>
        <begin position="41"/>
        <end position="59"/>
    </location>
</feature>
<evidence type="ECO:0000256" key="1">
    <source>
        <dbReference type="SAM" id="Phobius"/>
    </source>
</evidence>
<keyword evidence="1" id="KW-0472">Membrane</keyword>
<dbReference type="InterPro" id="IPR021309">
    <property type="entry name" value="YgaP-like_TM"/>
</dbReference>
<dbReference type="Pfam" id="PF11127">
    <property type="entry name" value="YgaP-like_TM"/>
    <property type="match status" value="1"/>
</dbReference>
<protein>
    <recommendedName>
        <fullName evidence="2">Inner membrane protein YgaP-like transmembrane domain-containing protein</fullName>
    </recommendedName>
</protein>